<evidence type="ECO:0000313" key="4">
    <source>
        <dbReference type="Proteomes" id="UP000002162"/>
    </source>
</evidence>
<dbReference type="InterPro" id="IPR022382">
    <property type="entry name" value="Mycoplasma_peptidase_DUF31"/>
</dbReference>
<feature type="chain" id="PRO_5013016670" evidence="1">
    <location>
        <begin position="24"/>
        <end position="867"/>
    </location>
</feature>
<reference evidence="3 4" key="1">
    <citation type="submission" date="2008-02" db="EMBL/GenBank/DDBJ databases">
        <title>Genome sequence of Ureaplasma parvum serovar 3.</title>
        <authorList>
            <person name="Methe B.A."/>
            <person name="Glass J."/>
            <person name="Waites K."/>
            <person name="Shrivastava S."/>
        </authorList>
    </citation>
    <scope>NUCLEOTIDE SEQUENCE [LARGE SCALE GENOMIC DNA]</scope>
    <source>
        <strain evidence="4">ATCC 27815 / 27 / NCTC 11736</strain>
    </source>
</reference>
<sequence length="867" mass="99296">MKIKKLIASVSIITPIVFVSALAASCVNNKHEDKNIVHNSSDHGNNKKNNFTNDLNQNLTTHEFKSNLISTSQLDNIAKLINFTYENKANTYLKNILINQLKHSPIQNQDFKLEIIGLYPKQNSLQDLIIYYKLTNQKTKEIKGYYFELNGFKKPDNTIFSNQLTPELKKIIDTIQFKKTFDLVINNQQVLNYENVLPSQIKNQLLMGLKVIQKEYTDKIKLSVLDVLFINEGGQINANKLGAFSLLLEVLDLKSKKTYQILIPVDKFKTNPYGADEYDLLPTQVNNGFAPTSLAQINQYNNADQQTRYLYDNENYLKSLKAYQRNVNWYQIRQDLINNKQKINEFDQKAPQVFQDSYESAARKGFTLPVYDEDGKYQGLSFNETEIGKSVSWVDAIGKDQWKINGLARTLPNDMYKQIALQTFGIQIQTPNGKPRESDVVAGTMWIMDYQKRNDNKYPTKWYFGTNLHVAEALKSTTTVFGINKIMPTVKTKTTLGLANADDNIYRFSLVSKDNQPNMDKPISNGIKTIYDGRDFLKLNPSDLLTSKLKNKYHNLQEFVDFAVFEIDFEKIKLGSITKNFYSGSDWSVDKYNNLDPSELAKLITNDYAQKPNEQIKFLSKSYLNDYARINVPLDSKYNQAFDTNKYDELYAVGWPSSASDYFLDPIKDQKQFESRRESYSLWINSNYQFYNKLNHNPPLFPLTQINRGDFLSYNIGYRSFTNKPGLLDAFIASPITGKTVHKSTDNQNYIGFGLNYLPMHYSPIGGSSGTSLRNQKNELVGIWHVGNGFAQTGLAAAFRSEGYDYHGLYGSYNLPQYDLIYGGGKDQKTSYRQAMMALYKNKNIATALFPNGFGEDQIPSAFKFKN</sequence>
<proteinExistence type="predicted"/>
<keyword evidence="3" id="KW-0449">Lipoprotein</keyword>
<dbReference type="RefSeq" id="WP_006688541.1">
    <property type="nucleotide sequence ID" value="NC_010503.1"/>
</dbReference>
<dbReference type="GeneID" id="29672278"/>
<dbReference type="AlphaFoldDB" id="A0A2C9DZ33"/>
<feature type="domain" description="DUF31" evidence="2">
    <location>
        <begin position="413"/>
        <end position="785"/>
    </location>
</feature>
<dbReference type="Gene3D" id="3.10.450.270">
    <property type="match status" value="1"/>
</dbReference>
<keyword evidence="1" id="KW-0732">Signal</keyword>
<dbReference type="EMBL" id="CP000942">
    <property type="protein sequence ID" value="ACA33244.1"/>
    <property type="molecule type" value="Genomic_DNA"/>
</dbReference>
<evidence type="ECO:0000256" key="1">
    <source>
        <dbReference type="SAM" id="SignalP"/>
    </source>
</evidence>
<dbReference type="NCBIfam" id="NF045842">
    <property type="entry name" value="MIP_near_MIB"/>
    <property type="match status" value="1"/>
</dbReference>
<evidence type="ECO:0000313" key="3">
    <source>
        <dbReference type="EMBL" id="ACA33244.1"/>
    </source>
</evidence>
<gene>
    <name evidence="3" type="ordered locus">UPA3_0046</name>
</gene>
<dbReference type="Pfam" id="PF01732">
    <property type="entry name" value="Mycop_pep_DUF31"/>
    <property type="match status" value="1"/>
</dbReference>
<feature type="signal peptide" evidence="1">
    <location>
        <begin position="1"/>
        <end position="23"/>
    </location>
</feature>
<name>A0A2C9DZ33_UREP2</name>
<dbReference type="NCBIfam" id="NF045841">
    <property type="entry name" value="Ig_SerProt_MIP"/>
    <property type="match status" value="1"/>
</dbReference>
<dbReference type="HOGENOM" id="CLU_015669_0_0_14"/>
<dbReference type="PROSITE" id="PS51257">
    <property type="entry name" value="PROKAR_LIPOPROTEIN"/>
    <property type="match status" value="1"/>
</dbReference>
<dbReference type="Proteomes" id="UP000002162">
    <property type="component" value="Chromosome"/>
</dbReference>
<accession>A0A2C9DZ33</accession>
<protein>
    <submittedName>
        <fullName evidence="3">Putative lipoprotein</fullName>
    </submittedName>
</protein>
<dbReference type="InterPro" id="IPR022381">
    <property type="entry name" value="Uncharacterised_MG067"/>
</dbReference>
<dbReference type="KEGG" id="upa:UPA3_0046"/>
<evidence type="ECO:0000259" key="2">
    <source>
        <dbReference type="Pfam" id="PF01732"/>
    </source>
</evidence>
<organism evidence="3 4">
    <name type="scientific">Ureaplasma parvum serovar 3 (strain ATCC 27815 / 27 / NCTC 11736)</name>
    <dbReference type="NCBI Taxonomy" id="505682"/>
    <lineage>
        <taxon>Bacteria</taxon>
        <taxon>Bacillati</taxon>
        <taxon>Mycoplasmatota</taxon>
        <taxon>Mycoplasmoidales</taxon>
        <taxon>Mycoplasmoidaceae</taxon>
        <taxon>Ureaplasma</taxon>
    </lineage>
</organism>
<dbReference type="PRINTS" id="PR00840">
    <property type="entry name" value="Y06768FAMILY"/>
</dbReference>